<organism evidence="2 3">
    <name type="scientific">Cloacimonas acidaminovorans (strain Evry)</name>
    <dbReference type="NCBI Taxonomy" id="459349"/>
    <lineage>
        <taxon>Bacteria</taxon>
        <taxon>Pseudomonadati</taxon>
        <taxon>Candidatus Cloacimonadota</taxon>
        <taxon>Candidatus Cloacimonadia</taxon>
        <taxon>Candidatus Cloacimonadales</taxon>
        <taxon>Candidatus Cloacimonadaceae</taxon>
        <taxon>Candidatus Cloacimonas</taxon>
    </lineage>
</organism>
<evidence type="ECO:0000313" key="2">
    <source>
        <dbReference type="EMBL" id="CAO81097.1"/>
    </source>
</evidence>
<feature type="transmembrane region" description="Helical" evidence="1">
    <location>
        <begin position="106"/>
        <end position="131"/>
    </location>
</feature>
<dbReference type="InterPro" id="IPR010898">
    <property type="entry name" value="Hpre_diP_synth_I"/>
</dbReference>
<feature type="transmembrane region" description="Helical" evidence="1">
    <location>
        <begin position="137"/>
        <end position="162"/>
    </location>
</feature>
<feature type="transmembrane region" description="Helical" evidence="1">
    <location>
        <begin position="36"/>
        <end position="52"/>
    </location>
</feature>
<evidence type="ECO:0008006" key="4">
    <source>
        <dbReference type="Google" id="ProtNLM"/>
    </source>
</evidence>
<dbReference type="KEGG" id="caci:CLOAM1237"/>
<dbReference type="RefSeq" id="WP_015424955.1">
    <property type="nucleotide sequence ID" value="NC_020449.1"/>
</dbReference>
<gene>
    <name evidence="2" type="ordered locus">CLOAM1237</name>
</gene>
<dbReference type="AlphaFoldDB" id="B0VIA9"/>
<dbReference type="HOGENOM" id="CLU_108933_2_1_0"/>
<name>B0VIA9_CLOAI</name>
<dbReference type="Pfam" id="PF07456">
    <property type="entry name" value="Hpre_diP_synt_I"/>
    <property type="match status" value="1"/>
</dbReference>
<dbReference type="EMBL" id="CU466930">
    <property type="protein sequence ID" value="CAO81097.1"/>
    <property type="molecule type" value="Genomic_DNA"/>
</dbReference>
<dbReference type="Proteomes" id="UP000002019">
    <property type="component" value="Chromosome"/>
</dbReference>
<keyword evidence="1" id="KW-1133">Transmembrane helix</keyword>
<proteinExistence type="predicted"/>
<feature type="transmembrane region" description="Helical" evidence="1">
    <location>
        <begin position="83"/>
        <end position="99"/>
    </location>
</feature>
<keyword evidence="3" id="KW-1185">Reference proteome</keyword>
<dbReference type="STRING" id="459349.CLOAM1237"/>
<sequence>MNIHNKSKLTQLAFYTALAASIHIVEDLIMRMLPLPFLRVGFSNIVILYLICHNRIGEAFIVNISKTILSGIVTLTLLSPSTLLSLTAGISAIIVMFLVRCLHLGLGIYGISICGAIAHNLTQLAMVRAILIHSDKVFVLTPILLSIALISGSIIAYLTLYIDRKSEKAEIKER</sequence>
<keyword evidence="1" id="KW-0472">Membrane</keyword>
<dbReference type="InterPro" id="IPR014535">
    <property type="entry name" value="Hpre_diP_synt_I"/>
</dbReference>
<evidence type="ECO:0000313" key="3">
    <source>
        <dbReference type="Proteomes" id="UP000002019"/>
    </source>
</evidence>
<accession>B0VIA9</accession>
<dbReference type="OrthoDB" id="9799095at2"/>
<protein>
    <recommendedName>
        <fullName evidence="4">Heptaprenyl diphosphate synthase</fullName>
    </recommendedName>
</protein>
<evidence type="ECO:0000256" key="1">
    <source>
        <dbReference type="SAM" id="Phobius"/>
    </source>
</evidence>
<reference evidence="2 3" key="1">
    <citation type="journal article" date="2008" name="J. Bacteriol.">
        <title>'Candidatus Cloacamonas acidaminovorans': genome sequence reconstruction provides a first glimpse of a new bacterial division.</title>
        <authorList>
            <person name="Pelletier E."/>
            <person name="Kreimeyer A."/>
            <person name="Bocs S."/>
            <person name="Rouy Z."/>
            <person name="Gyapay G."/>
            <person name="Chouari R."/>
            <person name="Riviere D."/>
            <person name="Ganesan A."/>
            <person name="Daegelen P."/>
            <person name="Sghir A."/>
            <person name="Cohen G.N."/>
            <person name="Medigue C."/>
            <person name="Weissenbach J."/>
            <person name="Le Paslier D."/>
        </authorList>
    </citation>
    <scope>NUCLEOTIDE SEQUENCE [LARGE SCALE GENOMIC DNA]</scope>
    <source>
        <strain evidence="3">Evry</strain>
    </source>
</reference>
<keyword evidence="1" id="KW-0812">Transmembrane</keyword>
<dbReference type="PIRSF" id="PIRSF027391">
    <property type="entry name" value="Hpre_diP_synt_I"/>
    <property type="match status" value="1"/>
</dbReference>
<dbReference type="eggNOG" id="COG4769">
    <property type="taxonomic scope" value="Bacteria"/>
</dbReference>